<dbReference type="Pfam" id="PF03588">
    <property type="entry name" value="Leu_Phe_trans"/>
    <property type="match status" value="1"/>
</dbReference>
<dbReference type="NCBIfam" id="TIGR00667">
    <property type="entry name" value="aat"/>
    <property type="match status" value="1"/>
</dbReference>
<dbReference type="Proteomes" id="UP000231990">
    <property type="component" value="Unassembled WGS sequence"/>
</dbReference>
<dbReference type="HAMAP" id="MF_00688">
    <property type="entry name" value="Leu_Phe_trans"/>
    <property type="match status" value="1"/>
</dbReference>
<proteinExistence type="inferred from homology"/>
<evidence type="ECO:0000256" key="3">
    <source>
        <dbReference type="ARBA" id="ARBA00023315"/>
    </source>
</evidence>
<dbReference type="EMBL" id="NPDZ01000001">
    <property type="protein sequence ID" value="PJZ74532.1"/>
    <property type="molecule type" value="Genomic_DNA"/>
</dbReference>
<dbReference type="EMBL" id="NPDY01000001">
    <property type="protein sequence ID" value="PJZ71000.1"/>
    <property type="molecule type" value="Genomic_DNA"/>
</dbReference>
<evidence type="ECO:0000256" key="2">
    <source>
        <dbReference type="ARBA" id="ARBA00022679"/>
    </source>
</evidence>
<protein>
    <recommendedName>
        <fullName evidence="4">Leucyl/phenylalanyl-tRNA--protein transferase</fullName>
        <ecNumber evidence="4">2.3.2.6</ecNumber>
    </recommendedName>
    <alternativeName>
        <fullName evidence="4">L/F-transferase</fullName>
    </alternativeName>
    <alternativeName>
        <fullName evidence="4">Leucyltransferase</fullName>
    </alternativeName>
    <alternativeName>
        <fullName evidence="4">Phenyalanyltransferase</fullName>
    </alternativeName>
</protein>
<dbReference type="FunFam" id="3.40.630.70:FF:000001">
    <property type="entry name" value="Leucyl/phenylalanyl-tRNA--protein transferase"/>
    <property type="match status" value="1"/>
</dbReference>
<dbReference type="GO" id="GO:0008914">
    <property type="term" value="F:leucyl-tRNA--protein transferase activity"/>
    <property type="evidence" value="ECO:0007669"/>
    <property type="project" value="UniProtKB-UniRule"/>
</dbReference>
<comment type="function">
    <text evidence="4">Functions in the N-end rule pathway of protein degradation where it conjugates Leu, Phe and, less efficiently, Met from aminoacyl-tRNAs to the N-termini of proteins containing an N-terminal arginine or lysine.</text>
</comment>
<gene>
    <name evidence="4" type="primary">aat</name>
    <name evidence="5" type="ORF">CH360_00230</name>
    <name evidence="6" type="ORF">CH373_00230</name>
</gene>
<comment type="catalytic activity">
    <reaction evidence="4">
        <text>N-terminal L-lysyl-[protein] + L-leucyl-tRNA(Leu) = N-terminal L-leucyl-L-lysyl-[protein] + tRNA(Leu) + H(+)</text>
        <dbReference type="Rhea" id="RHEA:12340"/>
        <dbReference type="Rhea" id="RHEA-COMP:9613"/>
        <dbReference type="Rhea" id="RHEA-COMP:9622"/>
        <dbReference type="Rhea" id="RHEA-COMP:12670"/>
        <dbReference type="Rhea" id="RHEA-COMP:12671"/>
        <dbReference type="ChEBI" id="CHEBI:15378"/>
        <dbReference type="ChEBI" id="CHEBI:65249"/>
        <dbReference type="ChEBI" id="CHEBI:78442"/>
        <dbReference type="ChEBI" id="CHEBI:78494"/>
        <dbReference type="ChEBI" id="CHEBI:133043"/>
        <dbReference type="EC" id="2.3.2.6"/>
    </reaction>
</comment>
<dbReference type="InterPro" id="IPR004616">
    <property type="entry name" value="Leu/Phe-tRNA_Trfase"/>
</dbReference>
<evidence type="ECO:0000313" key="8">
    <source>
        <dbReference type="Proteomes" id="UP000231990"/>
    </source>
</evidence>
<keyword evidence="1 4" id="KW-0963">Cytoplasm</keyword>
<organism evidence="6 8">
    <name type="scientific">Leptospira perolatii</name>
    <dbReference type="NCBI Taxonomy" id="2023191"/>
    <lineage>
        <taxon>Bacteria</taxon>
        <taxon>Pseudomonadati</taxon>
        <taxon>Spirochaetota</taxon>
        <taxon>Spirochaetia</taxon>
        <taxon>Leptospirales</taxon>
        <taxon>Leptospiraceae</taxon>
        <taxon>Leptospira</taxon>
    </lineage>
</organism>
<evidence type="ECO:0000256" key="1">
    <source>
        <dbReference type="ARBA" id="ARBA00022490"/>
    </source>
</evidence>
<dbReference type="SUPFAM" id="SSF55729">
    <property type="entry name" value="Acyl-CoA N-acyltransferases (Nat)"/>
    <property type="match status" value="1"/>
</dbReference>
<comment type="similarity">
    <text evidence="4">Belongs to the L/F-transferase family.</text>
</comment>
<dbReference type="InterPro" id="IPR016181">
    <property type="entry name" value="Acyl_CoA_acyltransferase"/>
</dbReference>
<dbReference type="PANTHER" id="PTHR30098">
    <property type="entry name" value="LEUCYL/PHENYLALANYL-TRNA--PROTEIN TRANSFERASE"/>
    <property type="match status" value="1"/>
</dbReference>
<reference evidence="7 8" key="1">
    <citation type="submission" date="2017-07" db="EMBL/GenBank/DDBJ databases">
        <title>Leptospira spp. isolated from tropical soils.</title>
        <authorList>
            <person name="Thibeaux R."/>
            <person name="Iraola G."/>
            <person name="Ferres I."/>
            <person name="Bierque E."/>
            <person name="Girault D."/>
            <person name="Soupe-Gilbert M.-E."/>
            <person name="Picardeau M."/>
            <person name="Goarant C."/>
        </authorList>
    </citation>
    <scope>NUCLEOTIDE SEQUENCE [LARGE SCALE GENOMIC DNA]</scope>
    <source>
        <strain evidence="6 8">FH1-B-B1</strain>
        <strain evidence="5 7">FH1-B-C1</strain>
    </source>
</reference>
<evidence type="ECO:0000313" key="7">
    <source>
        <dbReference type="Proteomes" id="UP000231962"/>
    </source>
</evidence>
<dbReference type="OrthoDB" id="9790282at2"/>
<dbReference type="GO" id="GO:0030163">
    <property type="term" value="P:protein catabolic process"/>
    <property type="evidence" value="ECO:0007669"/>
    <property type="project" value="UniProtKB-UniRule"/>
</dbReference>
<keyword evidence="3 4" id="KW-0012">Acyltransferase</keyword>
<accession>A0A2M9ZR45</accession>
<keyword evidence="7" id="KW-1185">Reference proteome</keyword>
<dbReference type="InterPro" id="IPR042203">
    <property type="entry name" value="Leu/Phe-tRNA_Trfase_C"/>
</dbReference>
<evidence type="ECO:0000313" key="6">
    <source>
        <dbReference type="EMBL" id="PJZ74532.1"/>
    </source>
</evidence>
<evidence type="ECO:0000256" key="4">
    <source>
        <dbReference type="HAMAP-Rule" id="MF_00688"/>
    </source>
</evidence>
<dbReference type="Gene3D" id="3.30.70.3550">
    <property type="entry name" value="Leucyl/phenylalanyl-tRNA-protein transferase, N-terminal domain"/>
    <property type="match status" value="1"/>
</dbReference>
<dbReference type="AlphaFoldDB" id="A0A2M9ZR45"/>
<dbReference type="GO" id="GO:0005737">
    <property type="term" value="C:cytoplasm"/>
    <property type="evidence" value="ECO:0007669"/>
    <property type="project" value="UniProtKB-SubCell"/>
</dbReference>
<comment type="catalytic activity">
    <reaction evidence="4">
        <text>L-phenylalanyl-tRNA(Phe) + an N-terminal L-alpha-aminoacyl-[protein] = an N-terminal L-phenylalanyl-L-alpha-aminoacyl-[protein] + tRNA(Phe)</text>
        <dbReference type="Rhea" id="RHEA:43632"/>
        <dbReference type="Rhea" id="RHEA-COMP:9668"/>
        <dbReference type="Rhea" id="RHEA-COMP:9699"/>
        <dbReference type="Rhea" id="RHEA-COMP:10636"/>
        <dbReference type="Rhea" id="RHEA-COMP:10637"/>
        <dbReference type="ChEBI" id="CHEBI:78442"/>
        <dbReference type="ChEBI" id="CHEBI:78531"/>
        <dbReference type="ChEBI" id="CHEBI:78597"/>
        <dbReference type="ChEBI" id="CHEBI:83561"/>
        <dbReference type="EC" id="2.3.2.6"/>
    </reaction>
</comment>
<dbReference type="PANTHER" id="PTHR30098:SF2">
    <property type="entry name" value="LEUCYL_PHENYLALANYL-TRNA--PROTEIN TRANSFERASE"/>
    <property type="match status" value="1"/>
</dbReference>
<comment type="subcellular location">
    <subcellularLocation>
        <location evidence="4">Cytoplasm</location>
    </subcellularLocation>
</comment>
<dbReference type="Proteomes" id="UP000231962">
    <property type="component" value="Unassembled WGS sequence"/>
</dbReference>
<comment type="caution">
    <text evidence="6">The sequence shown here is derived from an EMBL/GenBank/DDBJ whole genome shotgun (WGS) entry which is preliminary data.</text>
</comment>
<dbReference type="EC" id="2.3.2.6" evidence="4"/>
<keyword evidence="2 4" id="KW-0808">Transferase</keyword>
<sequence>MEFRKEDSYTQVIRDYSNFFANPRTTKDEVVGIGGDLNTDRLLYAYTHGIFPWADNPLLWFCLDPRAIFDLNILHLSSRVKRKIRQQSYTVTFNRAFEQVVRCCAYRPNEPTWITDTFISGFLKFHRDGYAHSIEVWDSNGRLGGGVYGVAIGKFFAGESMFSFLPDFGKIALHHLFEALRKDGFTLFDTQQLNPVTLGLGAYEIPKQKFLDRLAKAVLSPDRWKAPTLEI</sequence>
<dbReference type="Gene3D" id="3.40.630.70">
    <property type="entry name" value="Leucyl/phenylalanyl-tRNA-protein transferase, C-terminal domain"/>
    <property type="match status" value="1"/>
</dbReference>
<dbReference type="InterPro" id="IPR042221">
    <property type="entry name" value="Leu/Phe-tRNA_Trfase_N"/>
</dbReference>
<comment type="catalytic activity">
    <reaction evidence="4">
        <text>N-terminal L-arginyl-[protein] + L-leucyl-tRNA(Leu) = N-terminal L-leucyl-L-arginyl-[protein] + tRNA(Leu) + H(+)</text>
        <dbReference type="Rhea" id="RHEA:50416"/>
        <dbReference type="Rhea" id="RHEA-COMP:9613"/>
        <dbReference type="Rhea" id="RHEA-COMP:9622"/>
        <dbReference type="Rhea" id="RHEA-COMP:12672"/>
        <dbReference type="Rhea" id="RHEA-COMP:12673"/>
        <dbReference type="ChEBI" id="CHEBI:15378"/>
        <dbReference type="ChEBI" id="CHEBI:64719"/>
        <dbReference type="ChEBI" id="CHEBI:78442"/>
        <dbReference type="ChEBI" id="CHEBI:78494"/>
        <dbReference type="ChEBI" id="CHEBI:133044"/>
        <dbReference type="EC" id="2.3.2.6"/>
    </reaction>
</comment>
<name>A0A2M9ZR45_9LEPT</name>
<evidence type="ECO:0000313" key="5">
    <source>
        <dbReference type="EMBL" id="PJZ71000.1"/>
    </source>
</evidence>